<dbReference type="PANTHER" id="PTHR33219">
    <property type="entry name" value="YLMG HOMOLOG PROTEIN 2, CHLOROPLASTIC"/>
    <property type="match status" value="1"/>
</dbReference>
<dbReference type="KEGG" id="mico:GDR74_02465"/>
<sequence>MRSLVEVILLALQLYTYLIIASAILSWLVAFNVVNTRNDVVRAIWNFLDAVTEPALRPIRRILPNLGGIDISPVILILLIIFLQNLLVRVMQQYIPPTLL</sequence>
<dbReference type="Proteomes" id="UP000325614">
    <property type="component" value="Chromosome"/>
</dbReference>
<keyword evidence="2" id="KW-0812">Transmembrane</keyword>
<organism evidence="3 4">
    <name type="scientific">Microvirga thermotolerans</name>
    <dbReference type="NCBI Taxonomy" id="2651334"/>
    <lineage>
        <taxon>Bacteria</taxon>
        <taxon>Pseudomonadati</taxon>
        <taxon>Pseudomonadota</taxon>
        <taxon>Alphaproteobacteria</taxon>
        <taxon>Hyphomicrobiales</taxon>
        <taxon>Methylobacteriaceae</taxon>
        <taxon>Microvirga</taxon>
    </lineage>
</organism>
<evidence type="ECO:0000313" key="4">
    <source>
        <dbReference type="Proteomes" id="UP000325614"/>
    </source>
</evidence>
<dbReference type="InterPro" id="IPR003425">
    <property type="entry name" value="CCB3/YggT"/>
</dbReference>
<dbReference type="RefSeq" id="WP_152584813.1">
    <property type="nucleotide sequence ID" value="NZ_CP045423.1"/>
</dbReference>
<gene>
    <name evidence="3" type="ORF">GDR74_02465</name>
</gene>
<feature type="transmembrane region" description="Helical" evidence="2">
    <location>
        <begin position="7"/>
        <end position="30"/>
    </location>
</feature>
<evidence type="ECO:0000256" key="2">
    <source>
        <dbReference type="SAM" id="Phobius"/>
    </source>
</evidence>
<feature type="transmembrane region" description="Helical" evidence="2">
    <location>
        <begin position="62"/>
        <end position="83"/>
    </location>
</feature>
<comment type="similarity">
    <text evidence="1">Belongs to the YggT family.</text>
</comment>
<proteinExistence type="inferred from homology"/>
<name>A0A5P9JR87_9HYPH</name>
<accession>A0A5P9JR87</accession>
<evidence type="ECO:0000313" key="3">
    <source>
        <dbReference type="EMBL" id="QFU15167.1"/>
    </source>
</evidence>
<dbReference type="AlphaFoldDB" id="A0A5P9JR87"/>
<reference evidence="3 4" key="1">
    <citation type="submission" date="2019-10" db="EMBL/GenBank/DDBJ databases">
        <title>Isolation, Identification of Microvirga thermotolerans HR1, a novel thermophilic bacterium and Comparative Genomics of the genus Microvirga.</title>
        <authorList>
            <person name="Li J."/>
            <person name="Zhang W."/>
            <person name="Lin M."/>
            <person name="Wang J."/>
        </authorList>
    </citation>
    <scope>NUCLEOTIDE SEQUENCE [LARGE SCALE GENOMIC DNA]</scope>
    <source>
        <strain evidence="3 4">HR1</strain>
    </source>
</reference>
<keyword evidence="2" id="KW-0472">Membrane</keyword>
<evidence type="ECO:0000256" key="1">
    <source>
        <dbReference type="ARBA" id="ARBA00010894"/>
    </source>
</evidence>
<dbReference type="GO" id="GO:0016020">
    <property type="term" value="C:membrane"/>
    <property type="evidence" value="ECO:0007669"/>
    <property type="project" value="InterPro"/>
</dbReference>
<keyword evidence="2" id="KW-1133">Transmembrane helix</keyword>
<protein>
    <submittedName>
        <fullName evidence="3">YggT family protein</fullName>
    </submittedName>
</protein>
<dbReference type="EMBL" id="CP045423">
    <property type="protein sequence ID" value="QFU15167.1"/>
    <property type="molecule type" value="Genomic_DNA"/>
</dbReference>
<dbReference type="Pfam" id="PF02325">
    <property type="entry name" value="CCB3_YggT"/>
    <property type="match status" value="1"/>
</dbReference>
<keyword evidence="4" id="KW-1185">Reference proteome</keyword>
<dbReference type="PANTHER" id="PTHR33219:SF14">
    <property type="entry name" value="PROTEIN COFACTOR ASSEMBLY OF COMPLEX C SUBUNIT B CCB3, CHLOROPLASTIC-RELATED"/>
    <property type="match status" value="1"/>
</dbReference>